<comment type="caution">
    <text evidence="2">The sequence shown here is derived from an EMBL/GenBank/DDBJ whole genome shotgun (WGS) entry which is preliminary data.</text>
</comment>
<dbReference type="CDD" id="cd07438">
    <property type="entry name" value="PHP_HisPPase_AMP"/>
    <property type="match status" value="1"/>
</dbReference>
<feature type="domain" description="Polymerase/histidinol phosphatase N-terminal" evidence="1">
    <location>
        <begin position="3"/>
        <end position="68"/>
    </location>
</feature>
<proteinExistence type="predicted"/>
<dbReference type="PANTHER" id="PTHR42924:SF3">
    <property type="entry name" value="POLYMERASE_HISTIDINOL PHOSPHATASE N-TERMINAL DOMAIN-CONTAINING PROTEIN"/>
    <property type="match status" value="1"/>
</dbReference>
<dbReference type="PANTHER" id="PTHR42924">
    <property type="entry name" value="EXONUCLEASE"/>
    <property type="match status" value="1"/>
</dbReference>
<sequence length="234" mass="26305">MRGDLHIHSTASDGSLSPRQIVKFAKSRGVDTIAISDHNSIDGIAEASEAGKEYGVSVIPAVELSTRFNDESIHILGYFRNKKFNSTDFQQILKLVRTHRVHKLRKVLLGFRQHQTFNKYLSSSEGIHLLRAFGAAVVLAHPVRISDKNLLSLLSMPFDGIEAKYCRSNDYYTNFFINVAFKRFSFYTGGSDFHINRVCDHKHCLIGEPYLNSAELRKFVKSSGALILGSNIII</sequence>
<dbReference type="InterPro" id="IPR003141">
    <property type="entry name" value="Pol/His_phosphatase_N"/>
</dbReference>
<name>A0A161WZ73_9CLOT</name>
<keyword evidence="2" id="KW-0808">Transferase</keyword>
<dbReference type="Proteomes" id="UP000076603">
    <property type="component" value="Unassembled WGS sequence"/>
</dbReference>
<keyword evidence="3" id="KW-1185">Reference proteome</keyword>
<dbReference type="Gene3D" id="3.20.20.140">
    <property type="entry name" value="Metal-dependent hydrolases"/>
    <property type="match status" value="1"/>
</dbReference>
<dbReference type="GO" id="GO:0003887">
    <property type="term" value="F:DNA-directed DNA polymerase activity"/>
    <property type="evidence" value="ECO:0007669"/>
    <property type="project" value="UniProtKB-EC"/>
</dbReference>
<accession>A0A161WZ73</accession>
<dbReference type="GO" id="GO:0035312">
    <property type="term" value="F:5'-3' DNA exonuclease activity"/>
    <property type="evidence" value="ECO:0007669"/>
    <property type="project" value="TreeGrafter"/>
</dbReference>
<dbReference type="InterPro" id="IPR016195">
    <property type="entry name" value="Pol/histidinol_Pase-like"/>
</dbReference>
<dbReference type="SMART" id="SM00481">
    <property type="entry name" value="POLIIIAc"/>
    <property type="match status" value="1"/>
</dbReference>
<dbReference type="RefSeq" id="WP_066621897.1">
    <property type="nucleotide sequence ID" value="NZ_FQXL01000023.1"/>
</dbReference>
<dbReference type="InterPro" id="IPR004013">
    <property type="entry name" value="PHP_dom"/>
</dbReference>
<dbReference type="AlphaFoldDB" id="A0A161WZ73"/>
<evidence type="ECO:0000259" key="1">
    <source>
        <dbReference type="SMART" id="SM00481"/>
    </source>
</evidence>
<keyword evidence="2" id="KW-0548">Nucleotidyltransferase</keyword>
<dbReference type="GO" id="GO:0004534">
    <property type="term" value="F:5'-3' RNA exonuclease activity"/>
    <property type="evidence" value="ECO:0007669"/>
    <property type="project" value="TreeGrafter"/>
</dbReference>
<evidence type="ECO:0000313" key="2">
    <source>
        <dbReference type="EMBL" id="KZL92428.1"/>
    </source>
</evidence>
<dbReference type="PATRIC" id="fig|1121326.3.peg.2233"/>
<protein>
    <submittedName>
        <fullName evidence="2">DNA polymerase III PolC-type</fullName>
        <ecNumber evidence="2">2.7.7.7</ecNumber>
    </submittedName>
</protein>
<dbReference type="InterPro" id="IPR052018">
    <property type="entry name" value="PHP_domain"/>
</dbReference>
<gene>
    <name evidence="2" type="primary">polC_3</name>
    <name evidence="2" type="ORF">CLMAG_22370</name>
</gene>
<dbReference type="SUPFAM" id="SSF89550">
    <property type="entry name" value="PHP domain-like"/>
    <property type="match status" value="1"/>
</dbReference>
<dbReference type="STRING" id="1121326.CLMAG_22370"/>
<reference evidence="2 3" key="1">
    <citation type="submission" date="2016-04" db="EMBL/GenBank/DDBJ databases">
        <title>Genome sequence of Clostridium magnum DSM 2767.</title>
        <authorList>
            <person name="Poehlein A."/>
            <person name="Uhlig R."/>
            <person name="Fischer R."/>
            <person name="Bahl H."/>
            <person name="Daniel R."/>
        </authorList>
    </citation>
    <scope>NUCLEOTIDE SEQUENCE [LARGE SCALE GENOMIC DNA]</scope>
    <source>
        <strain evidence="2 3">DSM 2767</strain>
    </source>
</reference>
<dbReference type="EMBL" id="LWAE01000002">
    <property type="protein sequence ID" value="KZL92428.1"/>
    <property type="molecule type" value="Genomic_DNA"/>
</dbReference>
<evidence type="ECO:0000313" key="3">
    <source>
        <dbReference type="Proteomes" id="UP000076603"/>
    </source>
</evidence>
<organism evidence="2 3">
    <name type="scientific">Clostridium magnum DSM 2767</name>
    <dbReference type="NCBI Taxonomy" id="1121326"/>
    <lineage>
        <taxon>Bacteria</taxon>
        <taxon>Bacillati</taxon>
        <taxon>Bacillota</taxon>
        <taxon>Clostridia</taxon>
        <taxon>Eubacteriales</taxon>
        <taxon>Clostridiaceae</taxon>
        <taxon>Clostridium</taxon>
    </lineage>
</organism>
<dbReference type="EC" id="2.7.7.7" evidence="2"/>
<dbReference type="Pfam" id="PF02811">
    <property type="entry name" value="PHP"/>
    <property type="match status" value="1"/>
</dbReference>